<sequence>MERVDVAIVGGGPAGASAAERAAAHGAETVLFEQGVPREDREGLGPDSTDAAGMLDYWIDIMDFDYEEIPDEVILRELEGTEFVGPTTKIRLETTGMEARYPKFGYTFHRARMDDWLHERAADAGADMRVGTGVKNLESDLSGEPAHTLTLSNGDELEASHVVLADGPQRRITLNALDQFLVSKSVSDHLSPPKANHIAYQQYREFPEELFAEFEDTLKFWWGYMPGETAYPWIFPNDGTVARVGLTMPIGMNLEDVAHPESYKLLKPSDDSIPNGAEYIRRLLELEYGDEYDIEEDIPIVEDRGKSKGTETYPISSTRPIESPVGANIAVAGGAMGTTSAFHEGGYHVAVRTGKIAGRLAATDGLEHYNEVWKRAIGDELLRNVAFADIVKDYEPDDWDWAFDVISGMQGSSGNNGSILDKKFTAGVGGAKILMAYRRRKLKYRNGKYVQLREDEYVY</sequence>
<reference evidence="2" key="1">
    <citation type="submission" date="2022-06" db="EMBL/GenBank/DDBJ databases">
        <title>Diverse halophilic archaea isolated from saline environments.</title>
        <authorList>
            <person name="Cui H.-L."/>
        </authorList>
    </citation>
    <scope>NUCLEOTIDE SEQUENCE</scope>
    <source>
        <strain evidence="2">WLHS1</strain>
    </source>
</reference>
<proteinExistence type="predicted"/>
<dbReference type="GeneID" id="73290037"/>
<name>A0A9E7NE07_9EURY</name>
<gene>
    <name evidence="2" type="ORF">NGM29_08285</name>
</gene>
<protein>
    <submittedName>
        <fullName evidence="2">NAD(P)/FAD-dependent oxidoreductase</fullName>
    </submittedName>
</protein>
<evidence type="ECO:0000313" key="3">
    <source>
        <dbReference type="Proteomes" id="UP001056855"/>
    </source>
</evidence>
<dbReference type="InterPro" id="IPR023753">
    <property type="entry name" value="FAD/NAD-binding_dom"/>
</dbReference>
<dbReference type="SUPFAM" id="SSF51905">
    <property type="entry name" value="FAD/NAD(P)-binding domain"/>
    <property type="match status" value="1"/>
</dbReference>
<dbReference type="InterPro" id="IPR036188">
    <property type="entry name" value="FAD/NAD-bd_sf"/>
</dbReference>
<dbReference type="Gene3D" id="3.50.50.60">
    <property type="entry name" value="FAD/NAD(P)-binding domain"/>
    <property type="match status" value="1"/>
</dbReference>
<evidence type="ECO:0000313" key="2">
    <source>
        <dbReference type="EMBL" id="UTF55234.1"/>
    </source>
</evidence>
<organism evidence="2 3">
    <name type="scientific">Natronosalvus rutilus</name>
    <dbReference type="NCBI Taxonomy" id="2953753"/>
    <lineage>
        <taxon>Archaea</taxon>
        <taxon>Methanobacteriati</taxon>
        <taxon>Methanobacteriota</taxon>
        <taxon>Stenosarchaea group</taxon>
        <taxon>Halobacteria</taxon>
        <taxon>Halobacteriales</taxon>
        <taxon>Natrialbaceae</taxon>
        <taxon>Natronosalvus</taxon>
    </lineage>
</organism>
<feature type="domain" description="FAD/NAD(P)-binding" evidence="1">
    <location>
        <begin position="5"/>
        <end position="34"/>
    </location>
</feature>
<accession>A0A9E7NE07</accession>
<dbReference type="GO" id="GO:0016491">
    <property type="term" value="F:oxidoreductase activity"/>
    <property type="evidence" value="ECO:0007669"/>
    <property type="project" value="InterPro"/>
</dbReference>
<dbReference type="PANTHER" id="PTHR42685:SF21">
    <property type="entry name" value="DEHYDROGENASE (FLAVOPROTEIN)-LIKE PROTEIN"/>
    <property type="match status" value="1"/>
</dbReference>
<dbReference type="Proteomes" id="UP001056855">
    <property type="component" value="Chromosome"/>
</dbReference>
<dbReference type="AlphaFoldDB" id="A0A9E7NE07"/>
<dbReference type="KEGG" id="sawl:NGM29_08285"/>
<dbReference type="Pfam" id="PF07992">
    <property type="entry name" value="Pyr_redox_2"/>
    <property type="match status" value="1"/>
</dbReference>
<keyword evidence="3" id="KW-1185">Reference proteome</keyword>
<evidence type="ECO:0000259" key="1">
    <source>
        <dbReference type="Pfam" id="PF07992"/>
    </source>
</evidence>
<dbReference type="PANTHER" id="PTHR42685">
    <property type="entry name" value="GERANYLGERANYL DIPHOSPHATE REDUCTASE"/>
    <property type="match status" value="1"/>
</dbReference>
<dbReference type="PRINTS" id="PR00411">
    <property type="entry name" value="PNDRDTASEI"/>
</dbReference>
<dbReference type="EMBL" id="CP100355">
    <property type="protein sequence ID" value="UTF55234.1"/>
    <property type="molecule type" value="Genomic_DNA"/>
</dbReference>
<dbReference type="RefSeq" id="WP_254160079.1">
    <property type="nucleotide sequence ID" value="NZ_CP100355.1"/>
</dbReference>
<dbReference type="InterPro" id="IPR050407">
    <property type="entry name" value="Geranylgeranyl_reductase"/>
</dbReference>